<feature type="compositionally biased region" description="Polar residues" evidence="1">
    <location>
        <begin position="32"/>
        <end position="43"/>
    </location>
</feature>
<feature type="region of interest" description="Disordered" evidence="1">
    <location>
        <begin position="1"/>
        <end position="43"/>
    </location>
</feature>
<reference evidence="4" key="2">
    <citation type="submission" date="2016-11" db="UniProtKB">
        <authorList>
            <consortium name="WormBaseParasite"/>
        </authorList>
    </citation>
    <scope>IDENTIFICATION</scope>
</reference>
<sequence length="517" mass="59015">MTRKKSKASKAKHKKTNRKILSDPTKKEISFGPSTSKSFDPATSSQGLFSNKLLGKNAEERKRKVKQNFSKVLASTLEYLNFNQKNSVPAEVLMLLFTKDRWRIRPKVLMPNWIKVYNKFGRIDGPGFNYMRRDYRNLNSQTPIDDNDVIKKFPFESELKKESTSVLMAALNKNSEANAKTDVKTGRTVLKTNVKTGKNTTKMDEKTSEEDFYFSDDFSEDEDDKCSLPASLLNELRQVCIRESAAASIAIALVSISATLMLLKRLFIFEKHQMVIEWEIAKKAFCLRNIKWQEVPEMIEICNEIAEEMFEIDKALHAICCLARFETSANFLAMIWCGSNFGGQKECAASSKKGECAASSTKGECATSSTKSEYVTSSAKGHTFKKEEKEKVDVDEDEEDEEEDEEEEKDEDEEEDDDEEEEIGEMMARSTVSKKVNQAGRSEETESDEFDEESDIDEKTEEEISKIKHHLAQTFSDLDKALTFFSELRGRKGQKKDVCGETNYQFYEMLCALCEPY</sequence>
<keyword evidence="2" id="KW-0472">Membrane</keyword>
<dbReference type="AlphaFoldDB" id="A0A1I7V6Y8"/>
<accession>A0A1I7V6Y8</accession>
<feature type="compositionally biased region" description="Polar residues" evidence="1">
    <location>
        <begin position="430"/>
        <end position="440"/>
    </location>
</feature>
<keyword evidence="3" id="KW-1185">Reference proteome</keyword>
<feature type="compositionally biased region" description="Acidic residues" evidence="1">
    <location>
        <begin position="393"/>
        <end position="424"/>
    </location>
</feature>
<proteinExistence type="predicted"/>
<keyword evidence="2" id="KW-0812">Transmembrane</keyword>
<feature type="compositionally biased region" description="Basic residues" evidence="1">
    <location>
        <begin position="1"/>
        <end position="18"/>
    </location>
</feature>
<dbReference type="Proteomes" id="UP000095285">
    <property type="component" value="Unassembled WGS sequence"/>
</dbReference>
<organism evidence="3 4">
    <name type="scientific">Loa loa</name>
    <name type="common">Eye worm</name>
    <name type="synonym">Filaria loa</name>
    <dbReference type="NCBI Taxonomy" id="7209"/>
    <lineage>
        <taxon>Eukaryota</taxon>
        <taxon>Metazoa</taxon>
        <taxon>Ecdysozoa</taxon>
        <taxon>Nematoda</taxon>
        <taxon>Chromadorea</taxon>
        <taxon>Rhabditida</taxon>
        <taxon>Spirurina</taxon>
        <taxon>Spiruromorpha</taxon>
        <taxon>Filarioidea</taxon>
        <taxon>Onchocercidae</taxon>
        <taxon>Loa</taxon>
    </lineage>
</organism>
<evidence type="ECO:0000256" key="2">
    <source>
        <dbReference type="SAM" id="Phobius"/>
    </source>
</evidence>
<feature type="compositionally biased region" description="Basic and acidic residues" evidence="1">
    <location>
        <begin position="20"/>
        <end position="29"/>
    </location>
</feature>
<keyword evidence="2" id="KW-1133">Transmembrane helix</keyword>
<evidence type="ECO:0000313" key="4">
    <source>
        <dbReference type="WBParaSite" id="EN70_10557"/>
    </source>
</evidence>
<name>A0A1I7V6Y8_LOALO</name>
<feature type="compositionally biased region" description="Acidic residues" evidence="1">
    <location>
        <begin position="445"/>
        <end position="460"/>
    </location>
</feature>
<evidence type="ECO:0000256" key="1">
    <source>
        <dbReference type="SAM" id="MobiDB-lite"/>
    </source>
</evidence>
<protein>
    <submittedName>
        <fullName evidence="4">DUF4806 domain-containing protein</fullName>
    </submittedName>
</protein>
<evidence type="ECO:0000313" key="3">
    <source>
        <dbReference type="Proteomes" id="UP000095285"/>
    </source>
</evidence>
<dbReference type="WBParaSite" id="EN70_10557">
    <property type="protein sequence ID" value="EN70_10557"/>
    <property type="gene ID" value="EN70_10557"/>
</dbReference>
<reference evidence="3" key="1">
    <citation type="submission" date="2012-04" db="EMBL/GenBank/DDBJ databases">
        <title>The Genome Sequence of Loa loa.</title>
        <authorList>
            <consortium name="The Broad Institute Genome Sequencing Platform"/>
            <consortium name="Broad Institute Genome Sequencing Center for Infectious Disease"/>
            <person name="Nutman T.B."/>
            <person name="Fink D.L."/>
            <person name="Russ C."/>
            <person name="Young S."/>
            <person name="Zeng Q."/>
            <person name="Gargeya S."/>
            <person name="Alvarado L."/>
            <person name="Berlin A."/>
            <person name="Chapman S.B."/>
            <person name="Chen Z."/>
            <person name="Freedman E."/>
            <person name="Gellesch M."/>
            <person name="Goldberg J."/>
            <person name="Griggs A."/>
            <person name="Gujja S."/>
            <person name="Heilman E.R."/>
            <person name="Heiman D."/>
            <person name="Howarth C."/>
            <person name="Mehta T."/>
            <person name="Neiman D."/>
            <person name="Pearson M."/>
            <person name="Roberts A."/>
            <person name="Saif S."/>
            <person name="Shea T."/>
            <person name="Shenoy N."/>
            <person name="Sisk P."/>
            <person name="Stolte C."/>
            <person name="Sykes S."/>
            <person name="White J."/>
            <person name="Yandava C."/>
            <person name="Haas B."/>
            <person name="Henn M.R."/>
            <person name="Nusbaum C."/>
            <person name="Birren B."/>
        </authorList>
    </citation>
    <scope>NUCLEOTIDE SEQUENCE [LARGE SCALE GENOMIC DNA]</scope>
</reference>
<feature type="compositionally biased region" description="Polar residues" evidence="1">
    <location>
        <begin position="367"/>
        <end position="380"/>
    </location>
</feature>
<feature type="transmembrane region" description="Helical" evidence="2">
    <location>
        <begin position="245"/>
        <end position="263"/>
    </location>
</feature>
<feature type="region of interest" description="Disordered" evidence="1">
    <location>
        <begin position="367"/>
        <end position="460"/>
    </location>
</feature>